<proteinExistence type="predicted"/>
<dbReference type="Gene3D" id="2.160.20.80">
    <property type="entry name" value="E3 ubiquitin-protein ligase SopA"/>
    <property type="match status" value="1"/>
</dbReference>
<dbReference type="AlphaFoldDB" id="A0A6B1IRP1"/>
<accession>A0A6B1IRP1</accession>
<sequence length="630" mass="69462">MTGTCDYFDSERWDRRKRSFVRRIPVAELLELHPEVEDPNGTRTAIAEEMGFEYADRIDSLTLPEVVDDAGECLPTVDPDDWFDVWRRHGTSEAYPERCERTPVADDRCALHLPPDHEERTRSGERLLRRSLEAGHDLIGARFGELSLDYATVARSDARPVDLRHAEFTRLDATHAEFENAVHLDGGDATSVQFADATVDATLRAPGFEIEDTFDGTDLRAHGRRVDLRWVTADEVVFEKAVIAGEFDATASRCQTGNWKQLRVGGRAVFDRMTVDERATIRRADFRGESVSFRRAVFGGDADFDSVSVAGNASWRRIRVDGIFDCSGTEVAGNANFSKATFAGRRSLFAETAIDGTADFGSAAFASGPRFHAADLDEVMWVKTEADGPIDCKNATVSDGTLIQPSDGATEYDFTGATLGTLTLTSPDGDIGTLDHCRIYNTTFDGFPFDRHSGQTDGHVRLHEYSSRNHDGDDPVPDLISTYLKAKNGAEQVGAAAVASTFFLQEMKYRRRKHRDSLYDSTGSTASALVDLGANWTYALTMGYGERPLRTVGFSLFVVFGYANLFFLAGLGETYSNSLNLSFQAFVSLLLGTPAIGDATLHELLVASEAFFGAFCIALFVFTLTRSVRR</sequence>
<dbReference type="RefSeq" id="WP_159359199.1">
    <property type="nucleotide sequence ID" value="NZ_WMFC01000033.1"/>
</dbReference>
<keyword evidence="1" id="KW-0812">Transmembrane</keyword>
<protein>
    <recommendedName>
        <fullName evidence="4">Pentapeptide repeat-containing protein</fullName>
    </recommendedName>
</protein>
<reference evidence="2 3" key="1">
    <citation type="submission" date="2019-11" db="EMBL/GenBank/DDBJ databases">
        <title>Genome sequences of 17 halophilic strains isolated from different environments.</title>
        <authorList>
            <person name="Furrow R.E."/>
        </authorList>
    </citation>
    <scope>NUCLEOTIDE SEQUENCE [LARGE SCALE GENOMIC DNA]</scope>
    <source>
        <strain evidence="2 3">22502_06_Cabo</strain>
    </source>
</reference>
<feature type="transmembrane region" description="Helical" evidence="1">
    <location>
        <begin position="579"/>
        <end position="597"/>
    </location>
</feature>
<evidence type="ECO:0000313" key="2">
    <source>
        <dbReference type="EMBL" id="MYL69124.1"/>
    </source>
</evidence>
<dbReference type="EMBL" id="WMFC01000033">
    <property type="protein sequence ID" value="MYL69124.1"/>
    <property type="molecule type" value="Genomic_DNA"/>
</dbReference>
<comment type="caution">
    <text evidence="2">The sequence shown here is derived from an EMBL/GenBank/DDBJ whole genome shotgun (WGS) entry which is preliminary data.</text>
</comment>
<evidence type="ECO:0000313" key="3">
    <source>
        <dbReference type="Proteomes" id="UP000452321"/>
    </source>
</evidence>
<keyword evidence="1" id="KW-0472">Membrane</keyword>
<organism evidence="2 3">
    <name type="scientific">Halorubrum distributum</name>
    <dbReference type="NCBI Taxonomy" id="29283"/>
    <lineage>
        <taxon>Archaea</taxon>
        <taxon>Methanobacteriati</taxon>
        <taxon>Methanobacteriota</taxon>
        <taxon>Stenosarchaea group</taxon>
        <taxon>Halobacteria</taxon>
        <taxon>Halobacteriales</taxon>
        <taxon>Haloferacaceae</taxon>
        <taxon>Halorubrum</taxon>
        <taxon>Halorubrum distributum group</taxon>
    </lineage>
</organism>
<evidence type="ECO:0000256" key="1">
    <source>
        <dbReference type="SAM" id="Phobius"/>
    </source>
</evidence>
<gene>
    <name evidence="2" type="ORF">GLW30_15490</name>
</gene>
<feature type="transmembrane region" description="Helical" evidence="1">
    <location>
        <begin position="603"/>
        <end position="624"/>
    </location>
</feature>
<evidence type="ECO:0008006" key="4">
    <source>
        <dbReference type="Google" id="ProtNLM"/>
    </source>
</evidence>
<feature type="transmembrane region" description="Helical" evidence="1">
    <location>
        <begin position="552"/>
        <end position="572"/>
    </location>
</feature>
<name>A0A6B1IRP1_9EURY</name>
<keyword evidence="1" id="KW-1133">Transmembrane helix</keyword>
<dbReference type="Proteomes" id="UP000452321">
    <property type="component" value="Unassembled WGS sequence"/>
</dbReference>